<protein>
    <submittedName>
        <fullName evidence="1">Jg7803 protein</fullName>
    </submittedName>
</protein>
<dbReference type="OrthoDB" id="10254947at2759"/>
<name>A0A8S4QPF9_9NEOP</name>
<keyword evidence="2" id="KW-1185">Reference proteome</keyword>
<reference evidence="1" key="1">
    <citation type="submission" date="2022-03" db="EMBL/GenBank/DDBJ databases">
        <authorList>
            <person name="Lindestad O."/>
        </authorList>
    </citation>
    <scope>NUCLEOTIDE SEQUENCE</scope>
</reference>
<dbReference type="EMBL" id="CAKXAJ010007913">
    <property type="protein sequence ID" value="CAH2210627.1"/>
    <property type="molecule type" value="Genomic_DNA"/>
</dbReference>
<evidence type="ECO:0000313" key="2">
    <source>
        <dbReference type="Proteomes" id="UP000838756"/>
    </source>
</evidence>
<accession>A0A8S4QPF9</accession>
<proteinExistence type="predicted"/>
<comment type="caution">
    <text evidence="1">The sequence shown here is derived from an EMBL/GenBank/DDBJ whole genome shotgun (WGS) entry which is preliminary data.</text>
</comment>
<evidence type="ECO:0000313" key="1">
    <source>
        <dbReference type="EMBL" id="CAH2210627.1"/>
    </source>
</evidence>
<sequence length="287" mass="32621">MSRKIVNTLKSQVKELKYADLGAKGLSSSGWYDIYSGNVTYKDLNRCSDITINGQKVTNDFINTLFSDNRGMILEGENGQNNYRPFLKRVFIEMFEHVGAATPNNSIIEELITNYNQAGYSSCLCYQQQSALNPFDLLILGNEREQTIGMDCDKPDCLKFSFSQRTKCVFDNGLIIKCNLSCSAEFKLKCKDGNVTYEDGKVLLTIPKELKDYKAGDDSLLDKLTDIINKLVEYFKKLCEKLGFKFDTRIEYDSEHNINIEHNLGKPLKVIDEPDVYAVNGLKRKAQ</sequence>
<dbReference type="Proteomes" id="UP000838756">
    <property type="component" value="Unassembled WGS sequence"/>
</dbReference>
<organism evidence="1 2">
    <name type="scientific">Pararge aegeria aegeria</name>
    <dbReference type="NCBI Taxonomy" id="348720"/>
    <lineage>
        <taxon>Eukaryota</taxon>
        <taxon>Metazoa</taxon>
        <taxon>Ecdysozoa</taxon>
        <taxon>Arthropoda</taxon>
        <taxon>Hexapoda</taxon>
        <taxon>Insecta</taxon>
        <taxon>Pterygota</taxon>
        <taxon>Neoptera</taxon>
        <taxon>Endopterygota</taxon>
        <taxon>Lepidoptera</taxon>
        <taxon>Glossata</taxon>
        <taxon>Ditrysia</taxon>
        <taxon>Papilionoidea</taxon>
        <taxon>Nymphalidae</taxon>
        <taxon>Satyrinae</taxon>
        <taxon>Satyrini</taxon>
        <taxon>Parargina</taxon>
        <taxon>Pararge</taxon>
    </lineage>
</organism>
<gene>
    <name evidence="1" type="primary">jg7803</name>
    <name evidence="1" type="ORF">PAEG_LOCUS2517</name>
</gene>
<dbReference type="AlphaFoldDB" id="A0A8S4QPF9"/>